<evidence type="ECO:0000313" key="4">
    <source>
        <dbReference type="Proteomes" id="UP000700334"/>
    </source>
</evidence>
<organism evidence="3 4">
    <name type="scientific">Galemys pyrenaicus</name>
    <name type="common">Iberian desman</name>
    <name type="synonym">Pyrenean desman</name>
    <dbReference type="NCBI Taxonomy" id="202257"/>
    <lineage>
        <taxon>Eukaryota</taxon>
        <taxon>Metazoa</taxon>
        <taxon>Chordata</taxon>
        <taxon>Craniata</taxon>
        <taxon>Vertebrata</taxon>
        <taxon>Euteleostomi</taxon>
        <taxon>Mammalia</taxon>
        <taxon>Eutheria</taxon>
        <taxon>Laurasiatheria</taxon>
        <taxon>Eulipotyphla</taxon>
        <taxon>Talpidae</taxon>
        <taxon>Galemys</taxon>
    </lineage>
</organism>
<dbReference type="InterPro" id="IPR011057">
    <property type="entry name" value="Mss4-like_sf"/>
</dbReference>
<dbReference type="InterPro" id="IPR034737">
    <property type="entry name" value="TCTP"/>
</dbReference>
<keyword evidence="3" id="KW-0648">Protein biosynthesis</keyword>
<sequence>MSVVFPSVSPCGHSNLASTMIISDAQDIELYKTNEQTKNHLFSDRSPLPLSATPAAPHDEMFSDIYRIREIADRLCLRWRGRWSVGQRVTLMTRSLVEMKAPRAKRPERVKPFMTGAAEQIKHIRANFKNYQFFFGENMNPDGMVALLDYHEDGTSQADCAVLIVAAGVEFEAAIFKNGQARECALLVYTLSGWEVTRKEGSAQETCCLRLWIHPAKACIRPSGCLHNWCYQEHLFSVITEAKLEEMPSEGLREAPPGDNMGFNVRHMPGKDVHHSNMGGDRKNDPPMEAADFTAQVVTLAKCQIGTGAGLSPIACKFAEVKERIIILGKIDMVSGKHIMLRRSLTPLLRGILLFMMRSTVAVGVIKAVGKKAAGAGKVTRDAQKAK</sequence>
<dbReference type="PANTHER" id="PTHR44830">
    <property type="entry name" value="ELONGATION FACTOR 1 ALPHA"/>
    <property type="match status" value="1"/>
</dbReference>
<feature type="domain" description="TCTP" evidence="2">
    <location>
        <begin position="1"/>
        <end position="174"/>
    </location>
</feature>
<dbReference type="Gene3D" id="2.170.150.10">
    <property type="entry name" value="Metal Binding Protein, Guanine Nucleotide Exchange Factor, Chain A"/>
    <property type="match status" value="1"/>
</dbReference>
<keyword evidence="3" id="KW-0251">Elongation factor</keyword>
<comment type="similarity">
    <text evidence="1">Belongs to the TCTP family.</text>
</comment>
<dbReference type="SUPFAM" id="SSF51316">
    <property type="entry name" value="Mss4-like"/>
    <property type="match status" value="1"/>
</dbReference>
<dbReference type="Pfam" id="PF00838">
    <property type="entry name" value="TCTP"/>
    <property type="match status" value="1"/>
</dbReference>
<evidence type="ECO:0000313" key="3">
    <source>
        <dbReference type="EMBL" id="KAG8511110.1"/>
    </source>
</evidence>
<accession>A0A8J6A3W7</accession>
<dbReference type="GO" id="GO:0003746">
    <property type="term" value="F:translation elongation factor activity"/>
    <property type="evidence" value="ECO:0007669"/>
    <property type="project" value="UniProtKB-KW"/>
</dbReference>
<evidence type="ECO:0000259" key="2">
    <source>
        <dbReference type="PROSITE" id="PS51797"/>
    </source>
</evidence>
<dbReference type="AlphaFoldDB" id="A0A8J6A3W7"/>
<reference evidence="3" key="1">
    <citation type="journal article" date="2021" name="Evol. Appl.">
        <title>The genome of the Pyrenean desman and the effects of bottlenecks and inbreeding on the genomic landscape of an endangered species.</title>
        <authorList>
            <person name="Escoda L."/>
            <person name="Castresana J."/>
        </authorList>
    </citation>
    <scope>NUCLEOTIDE SEQUENCE</scope>
    <source>
        <strain evidence="3">IBE-C5619</strain>
    </source>
</reference>
<comment type="caution">
    <text evidence="3">The sequence shown here is derived from an EMBL/GenBank/DDBJ whole genome shotgun (WGS) entry which is preliminary data.</text>
</comment>
<dbReference type="PANTHER" id="PTHR44830:SF1">
    <property type="entry name" value="TR-TYPE G DOMAIN-CONTAINING PROTEIN"/>
    <property type="match status" value="1"/>
</dbReference>
<dbReference type="PROSITE" id="PS51797">
    <property type="entry name" value="TCTP_3"/>
    <property type="match status" value="1"/>
</dbReference>
<dbReference type="InterPro" id="IPR011323">
    <property type="entry name" value="Mss4/transl-control_tumour"/>
</dbReference>
<proteinExistence type="inferred from homology"/>
<keyword evidence="4" id="KW-1185">Reference proteome</keyword>
<name>A0A8J6A3W7_GALPY</name>
<dbReference type="EMBL" id="JAGFMF010011857">
    <property type="protein sequence ID" value="KAG8511110.1"/>
    <property type="molecule type" value="Genomic_DNA"/>
</dbReference>
<evidence type="ECO:0000256" key="1">
    <source>
        <dbReference type="PROSITE-ProRule" id="PRU01133"/>
    </source>
</evidence>
<protein>
    <submittedName>
        <fullName evidence="3">Elongation factor 1-alpha 1</fullName>
    </submittedName>
</protein>
<dbReference type="Proteomes" id="UP000700334">
    <property type="component" value="Unassembled WGS sequence"/>
</dbReference>
<dbReference type="InterPro" id="IPR018105">
    <property type="entry name" value="Translational_control_tumour_p"/>
</dbReference>
<gene>
    <name evidence="3" type="ORF">J0S82_000067</name>
</gene>